<proteinExistence type="predicted"/>
<dbReference type="AlphaFoldDB" id="A0A916XXL0"/>
<gene>
    <name evidence="2" type="ORF">GCM10011343_06970</name>
</gene>
<feature type="transmembrane region" description="Helical" evidence="1">
    <location>
        <begin position="71"/>
        <end position="90"/>
    </location>
</feature>
<name>A0A916XXL0_9FLAO</name>
<evidence type="ECO:0000256" key="1">
    <source>
        <dbReference type="SAM" id="Phobius"/>
    </source>
</evidence>
<dbReference type="EMBL" id="BMFG01000002">
    <property type="protein sequence ID" value="GGD19013.1"/>
    <property type="molecule type" value="Genomic_DNA"/>
</dbReference>
<organism evidence="2 3">
    <name type="scientific">Flavobacterium orientale</name>
    <dbReference type="NCBI Taxonomy" id="1756020"/>
    <lineage>
        <taxon>Bacteria</taxon>
        <taxon>Pseudomonadati</taxon>
        <taxon>Bacteroidota</taxon>
        <taxon>Flavobacteriia</taxon>
        <taxon>Flavobacteriales</taxon>
        <taxon>Flavobacteriaceae</taxon>
        <taxon>Flavobacterium</taxon>
    </lineage>
</organism>
<feature type="transmembrane region" description="Helical" evidence="1">
    <location>
        <begin position="110"/>
        <end position="133"/>
    </location>
</feature>
<keyword evidence="1" id="KW-0472">Membrane</keyword>
<keyword evidence="3" id="KW-1185">Reference proteome</keyword>
<feature type="transmembrane region" description="Helical" evidence="1">
    <location>
        <begin position="38"/>
        <end position="59"/>
    </location>
</feature>
<sequence length="138" mass="14926">MNFKKLTRLAAIVISLLAVVFWATIAFSSEIDGGMITPMIYVAFLVLIIAIVLALGYTFKNLASKKGDLKKTFISVGAFLGIFLVSFLLADSTPVKVESGEVSSTTSRLVSTGLNAFYILALVAIGLMFFTGYNRLKK</sequence>
<evidence type="ECO:0000313" key="2">
    <source>
        <dbReference type="EMBL" id="GGD19013.1"/>
    </source>
</evidence>
<accession>A0A916XXL0</accession>
<protein>
    <submittedName>
        <fullName evidence="2">Uncharacterized protein</fullName>
    </submittedName>
</protein>
<keyword evidence="1" id="KW-0812">Transmembrane</keyword>
<reference evidence="2" key="2">
    <citation type="submission" date="2020-09" db="EMBL/GenBank/DDBJ databases">
        <authorList>
            <person name="Sun Q."/>
            <person name="Zhou Y."/>
        </authorList>
    </citation>
    <scope>NUCLEOTIDE SEQUENCE</scope>
    <source>
        <strain evidence="2">CGMCC 1.12506</strain>
    </source>
</reference>
<dbReference type="RefSeq" id="WP_188361138.1">
    <property type="nucleotide sequence ID" value="NZ_BMFG01000002.1"/>
</dbReference>
<reference evidence="2" key="1">
    <citation type="journal article" date="2014" name="Int. J. Syst. Evol. Microbiol.">
        <title>Complete genome sequence of Corynebacterium casei LMG S-19264T (=DSM 44701T), isolated from a smear-ripened cheese.</title>
        <authorList>
            <consortium name="US DOE Joint Genome Institute (JGI-PGF)"/>
            <person name="Walter F."/>
            <person name="Albersmeier A."/>
            <person name="Kalinowski J."/>
            <person name="Ruckert C."/>
        </authorList>
    </citation>
    <scope>NUCLEOTIDE SEQUENCE</scope>
    <source>
        <strain evidence="2">CGMCC 1.12506</strain>
    </source>
</reference>
<keyword evidence="1" id="KW-1133">Transmembrane helix</keyword>
<evidence type="ECO:0000313" key="3">
    <source>
        <dbReference type="Proteomes" id="UP000625735"/>
    </source>
</evidence>
<dbReference type="Proteomes" id="UP000625735">
    <property type="component" value="Unassembled WGS sequence"/>
</dbReference>
<comment type="caution">
    <text evidence="2">The sequence shown here is derived from an EMBL/GenBank/DDBJ whole genome shotgun (WGS) entry which is preliminary data.</text>
</comment>